<gene>
    <name evidence="1" type="ORF">WH159_13630</name>
</gene>
<organism evidence="1 2">
    <name type="scientific">Sphingomonas molluscorum</name>
    <dbReference type="NCBI Taxonomy" id="418184"/>
    <lineage>
        <taxon>Bacteria</taxon>
        <taxon>Pseudomonadati</taxon>
        <taxon>Pseudomonadota</taxon>
        <taxon>Alphaproteobacteria</taxon>
        <taxon>Sphingomonadales</taxon>
        <taxon>Sphingomonadaceae</taxon>
        <taxon>Sphingomonas</taxon>
    </lineage>
</organism>
<accession>A0ABU8Q7U4</accession>
<protein>
    <recommendedName>
        <fullName evidence="3">CBM-cenC domain-containing protein</fullName>
    </recommendedName>
</protein>
<proteinExistence type="predicted"/>
<dbReference type="Proteomes" id="UP001380365">
    <property type="component" value="Unassembled WGS sequence"/>
</dbReference>
<evidence type="ECO:0000313" key="1">
    <source>
        <dbReference type="EMBL" id="MEJ5095576.1"/>
    </source>
</evidence>
<dbReference type="Gene3D" id="1.25.40.10">
    <property type="entry name" value="Tetratricopeptide repeat domain"/>
    <property type="match status" value="1"/>
</dbReference>
<sequence>MERRRRKSGAKARRRLDPRIAVAALLFVGGAWEIGVKGFAAEPRLAPSVAARVDPSNGAVLARFAQSQILRNVPVARDAARRALIQDPLSSRATLVLALAAVDSGDIAAADKLMARASELSRRESTADAWMFDLDMTQGRYADAFRRADVMLRREPGLAAQILPTLVKVSNFPPALPDLAARLAKQPPWRGAFFQAFIGSPDANLAALLEALKAAGGRPTPSELGALVERQVRLGDAAGARALWRQATGRPLPLLVNGGFEDAASVGSLGWQGERAIGRAVAITSRPDGKGAALRIDPYAVGKPRAVMNQSLLLAPASYTLRYEGFAESGMGSLEVSVRCLGSNQLLSTARSDFAQNWEAKTLSFVVPVSGCPVQQVRIATVSGRRSDPPLWIDSFNLRRP</sequence>
<reference evidence="1 2" key="1">
    <citation type="submission" date="2023-12" db="EMBL/GenBank/DDBJ databases">
        <title>Gut-associated functions are favored during microbiome assembly across C. elegans life.</title>
        <authorList>
            <person name="Zimmermann J."/>
        </authorList>
    </citation>
    <scope>NUCLEOTIDE SEQUENCE [LARGE SCALE GENOMIC DNA]</scope>
    <source>
        <strain evidence="1 2">JUb134</strain>
    </source>
</reference>
<dbReference type="InterPro" id="IPR011990">
    <property type="entry name" value="TPR-like_helical_dom_sf"/>
</dbReference>
<comment type="caution">
    <text evidence="1">The sequence shown here is derived from an EMBL/GenBank/DDBJ whole genome shotgun (WGS) entry which is preliminary data.</text>
</comment>
<dbReference type="EMBL" id="JBBGZA010000001">
    <property type="protein sequence ID" value="MEJ5095576.1"/>
    <property type="molecule type" value="Genomic_DNA"/>
</dbReference>
<evidence type="ECO:0000313" key="2">
    <source>
        <dbReference type="Proteomes" id="UP001380365"/>
    </source>
</evidence>
<dbReference type="RefSeq" id="WP_165889959.1">
    <property type="nucleotide sequence ID" value="NZ_JBBGZA010000001.1"/>
</dbReference>
<evidence type="ECO:0008006" key="3">
    <source>
        <dbReference type="Google" id="ProtNLM"/>
    </source>
</evidence>
<name>A0ABU8Q7U4_9SPHN</name>
<keyword evidence="2" id="KW-1185">Reference proteome</keyword>
<dbReference type="Gene3D" id="2.60.120.260">
    <property type="entry name" value="Galactose-binding domain-like"/>
    <property type="match status" value="1"/>
</dbReference>